<comment type="caution">
    <text evidence="3">The sequence shown here is derived from an EMBL/GenBank/DDBJ whole genome shotgun (WGS) entry which is preliminary data.</text>
</comment>
<feature type="transmembrane region" description="Helical" evidence="1">
    <location>
        <begin position="227"/>
        <end position="248"/>
    </location>
</feature>
<evidence type="ECO:0000313" key="3">
    <source>
        <dbReference type="EMBL" id="KAH7302343.1"/>
    </source>
</evidence>
<dbReference type="Pfam" id="PF01764">
    <property type="entry name" value="Lipase_3"/>
    <property type="match status" value="1"/>
</dbReference>
<keyword evidence="4" id="KW-1185">Reference proteome</keyword>
<dbReference type="Gene3D" id="3.40.50.1820">
    <property type="entry name" value="alpha/beta hydrolase"/>
    <property type="match status" value="1"/>
</dbReference>
<keyword evidence="1" id="KW-1133">Transmembrane helix</keyword>
<accession>A0A8T2S3Y0</accession>
<dbReference type="SUPFAM" id="SSF53474">
    <property type="entry name" value="alpha/beta-Hydrolases"/>
    <property type="match status" value="1"/>
</dbReference>
<gene>
    <name evidence="3" type="ORF">KP509_23G068400</name>
</gene>
<reference evidence="3 4" key="1">
    <citation type="submission" date="2021-08" db="EMBL/GenBank/DDBJ databases">
        <title>WGS assembly of Ceratopteris richardii.</title>
        <authorList>
            <person name="Marchant D.B."/>
            <person name="Chen G."/>
            <person name="Jenkins J."/>
            <person name="Shu S."/>
            <person name="Leebens-Mack J."/>
            <person name="Grimwood J."/>
            <person name="Schmutz J."/>
            <person name="Soltis P."/>
            <person name="Soltis D."/>
            <person name="Chen Z.-H."/>
        </authorList>
    </citation>
    <scope>NUCLEOTIDE SEQUENCE [LARGE SCALE GENOMIC DNA]</scope>
    <source>
        <strain evidence="3">Whitten #5841</strain>
        <tissue evidence="3">Leaf</tissue>
    </source>
</reference>
<evidence type="ECO:0000313" key="4">
    <source>
        <dbReference type="Proteomes" id="UP000825935"/>
    </source>
</evidence>
<evidence type="ECO:0000256" key="1">
    <source>
        <dbReference type="SAM" id="Phobius"/>
    </source>
</evidence>
<sequence length="420" mass="47668">MSIVLNLGGHACYLSHTHVYLAAHAFSPGFLQKLMYMVLGFVQQILIRLQQAIDFLFPKLIPIFGSILKVFLRSLLDQNIAAIKVLKEWTSLLPKTYAFTFMNKRHDADLIVLAFRGTEPFCADAWSTDFDFSYLEVGSDIGRLHWGFLQALGLIDKSDPNGSASRFIQNLIDAEKLYATGVLVAQEGHIVSKMTYEKNGVPYDHLAFDWIHMDLIQLLQENPKAKLVITGHSLGGALAALFAGLIFCKKMKGKNLVLERLAAIYTFGQPRVGDKVFARFMTSKMEEHNVQYFRVVFAYDIVPRVPFDDRIFGFKHFGFCCYNTILYQQKALIEEPDANFVDVIFSIVIRVLAIVELFNGALFLRMLYGDDFRDSDLMTFARYIAIFMPGVVAHSPTNYVNAVRLGPFQLRRVPFEAAHE</sequence>
<dbReference type="PANTHER" id="PTHR46086:SF3">
    <property type="entry name" value="TRIACYLGLYCEROL LIPASE OBL1"/>
    <property type="match status" value="1"/>
</dbReference>
<dbReference type="InterPro" id="IPR029058">
    <property type="entry name" value="AB_hydrolase_fold"/>
</dbReference>
<keyword evidence="1" id="KW-0812">Transmembrane</keyword>
<keyword evidence="1" id="KW-0472">Membrane</keyword>
<dbReference type="EMBL" id="CM035428">
    <property type="protein sequence ID" value="KAH7302343.1"/>
    <property type="molecule type" value="Genomic_DNA"/>
</dbReference>
<dbReference type="InterPro" id="IPR044819">
    <property type="entry name" value="OBL-like"/>
</dbReference>
<dbReference type="GO" id="GO:0006629">
    <property type="term" value="P:lipid metabolic process"/>
    <property type="evidence" value="ECO:0007669"/>
    <property type="project" value="InterPro"/>
</dbReference>
<feature type="domain" description="Fungal lipase-type" evidence="2">
    <location>
        <begin position="112"/>
        <end position="308"/>
    </location>
</feature>
<organism evidence="3 4">
    <name type="scientific">Ceratopteris richardii</name>
    <name type="common">Triangle waterfern</name>
    <dbReference type="NCBI Taxonomy" id="49495"/>
    <lineage>
        <taxon>Eukaryota</taxon>
        <taxon>Viridiplantae</taxon>
        <taxon>Streptophyta</taxon>
        <taxon>Embryophyta</taxon>
        <taxon>Tracheophyta</taxon>
        <taxon>Polypodiopsida</taxon>
        <taxon>Polypodiidae</taxon>
        <taxon>Polypodiales</taxon>
        <taxon>Pteridineae</taxon>
        <taxon>Pteridaceae</taxon>
        <taxon>Parkerioideae</taxon>
        <taxon>Ceratopteris</taxon>
    </lineage>
</organism>
<name>A0A8T2S3Y0_CERRI</name>
<dbReference type="AlphaFoldDB" id="A0A8T2S3Y0"/>
<feature type="transmembrane region" description="Helical" evidence="1">
    <location>
        <begin position="347"/>
        <end position="368"/>
    </location>
</feature>
<dbReference type="CDD" id="cd00519">
    <property type="entry name" value="Lipase_3"/>
    <property type="match status" value="1"/>
</dbReference>
<dbReference type="InterPro" id="IPR002921">
    <property type="entry name" value="Fungal_lipase-type"/>
</dbReference>
<proteinExistence type="predicted"/>
<feature type="transmembrane region" description="Helical" evidence="1">
    <location>
        <begin position="380"/>
        <end position="402"/>
    </location>
</feature>
<dbReference type="PANTHER" id="PTHR46086">
    <property type="entry name" value="ALPHA/BETA-HYDROLASES SUPERFAMILY PROTEIN"/>
    <property type="match status" value="1"/>
</dbReference>
<dbReference type="OrthoDB" id="438440at2759"/>
<dbReference type="GO" id="GO:0004806">
    <property type="term" value="F:triacylglycerol lipase activity"/>
    <property type="evidence" value="ECO:0007669"/>
    <property type="project" value="InterPro"/>
</dbReference>
<evidence type="ECO:0000259" key="2">
    <source>
        <dbReference type="Pfam" id="PF01764"/>
    </source>
</evidence>
<protein>
    <recommendedName>
        <fullName evidence="2">Fungal lipase-type domain-containing protein</fullName>
    </recommendedName>
</protein>
<dbReference type="Proteomes" id="UP000825935">
    <property type="component" value="Chromosome 23"/>
</dbReference>